<comment type="caution">
    <text evidence="2">The sequence shown here is derived from an EMBL/GenBank/DDBJ whole genome shotgun (WGS) entry which is preliminary data.</text>
</comment>
<proteinExistence type="predicted"/>
<protein>
    <recommendedName>
        <fullName evidence="4">DUF4013 domain-containing protein</fullName>
    </recommendedName>
</protein>
<feature type="transmembrane region" description="Helical" evidence="1">
    <location>
        <begin position="99"/>
        <end position="120"/>
    </location>
</feature>
<keyword evidence="1" id="KW-0812">Transmembrane</keyword>
<keyword evidence="3" id="KW-1185">Reference proteome</keyword>
<organism evidence="2 3">
    <name type="scientific">Natronoarchaeum mannanilyticum</name>
    <dbReference type="NCBI Taxonomy" id="926360"/>
    <lineage>
        <taxon>Archaea</taxon>
        <taxon>Methanobacteriati</taxon>
        <taxon>Methanobacteriota</taxon>
        <taxon>Stenosarchaea group</taxon>
        <taxon>Halobacteria</taxon>
        <taxon>Halobacteriales</taxon>
        <taxon>Natronoarchaeaceae</taxon>
    </lineage>
</organism>
<name>A0AAV3TAU3_9EURY</name>
<evidence type="ECO:0008006" key="4">
    <source>
        <dbReference type="Google" id="ProtNLM"/>
    </source>
</evidence>
<keyword evidence="1" id="KW-1133">Transmembrane helix</keyword>
<feature type="transmembrane region" description="Helical" evidence="1">
    <location>
        <begin position="209"/>
        <end position="230"/>
    </location>
</feature>
<keyword evidence="1" id="KW-0472">Membrane</keyword>
<evidence type="ECO:0000256" key="1">
    <source>
        <dbReference type="SAM" id="Phobius"/>
    </source>
</evidence>
<feature type="transmembrane region" description="Helical" evidence="1">
    <location>
        <begin position="132"/>
        <end position="160"/>
    </location>
</feature>
<dbReference type="InterPro" id="IPR025098">
    <property type="entry name" value="DUF4013"/>
</dbReference>
<dbReference type="Proteomes" id="UP001500420">
    <property type="component" value="Unassembled WGS sequence"/>
</dbReference>
<gene>
    <name evidence="2" type="ORF">GCM10009020_21590</name>
</gene>
<reference evidence="2 3" key="1">
    <citation type="journal article" date="2019" name="Int. J. Syst. Evol. Microbiol.">
        <title>The Global Catalogue of Microorganisms (GCM) 10K type strain sequencing project: providing services to taxonomists for standard genome sequencing and annotation.</title>
        <authorList>
            <consortium name="The Broad Institute Genomics Platform"/>
            <consortium name="The Broad Institute Genome Sequencing Center for Infectious Disease"/>
            <person name="Wu L."/>
            <person name="Ma J."/>
        </authorList>
    </citation>
    <scope>NUCLEOTIDE SEQUENCE [LARGE SCALE GENOMIC DNA]</scope>
    <source>
        <strain evidence="2 3">JCM 16328</strain>
    </source>
</reference>
<feature type="transmembrane region" description="Helical" evidence="1">
    <location>
        <begin position="44"/>
        <end position="65"/>
    </location>
</feature>
<accession>A0AAV3TAU3</accession>
<evidence type="ECO:0000313" key="2">
    <source>
        <dbReference type="EMBL" id="GAA0674060.1"/>
    </source>
</evidence>
<dbReference type="EMBL" id="BAAADV010000004">
    <property type="protein sequence ID" value="GAA0674060.1"/>
    <property type="molecule type" value="Genomic_DNA"/>
</dbReference>
<feature type="transmembrane region" description="Helical" evidence="1">
    <location>
        <begin position="20"/>
        <end position="38"/>
    </location>
</feature>
<evidence type="ECO:0000313" key="3">
    <source>
        <dbReference type="Proteomes" id="UP001500420"/>
    </source>
</evidence>
<dbReference type="RefSeq" id="WP_343774025.1">
    <property type="nucleotide sequence ID" value="NZ_BAAADV010000004.1"/>
</dbReference>
<dbReference type="Pfam" id="PF13197">
    <property type="entry name" value="DUF4013"/>
    <property type="match status" value="1"/>
</dbReference>
<sequence length="244" mass="25844">MRMREGLRYPFRAERPTDLFAVGVVLGLATAILLRIAAAFYPTVLWLPAAALAILPAVALLGYLLRAFAATVEGSETPPSFGSPSELFRDGARASAVTLAYLLLPIFAMLVTLVGAIQSPLSGESISSGATIAIYAAGTMTLVFVGLFCYAYLAAFGAAARGESLRSALDPRGRRRTLADARYFVGWAFGAVLVLTGWSAMLAATNQNVLGLLAVVVAFYLHLAGARVAAEGYRRSVGLHRRDD</sequence>
<dbReference type="AlphaFoldDB" id="A0AAV3TAU3"/>
<feature type="transmembrane region" description="Helical" evidence="1">
    <location>
        <begin position="181"/>
        <end position="203"/>
    </location>
</feature>